<evidence type="ECO:0000259" key="11">
    <source>
        <dbReference type="Pfam" id="PF25994"/>
    </source>
</evidence>
<proteinExistence type="inferred from homology"/>
<evidence type="ECO:0000256" key="5">
    <source>
        <dbReference type="ARBA" id="ARBA00022519"/>
    </source>
</evidence>
<dbReference type="GO" id="GO:0015031">
    <property type="term" value="P:protein transport"/>
    <property type="evidence" value="ECO:0007669"/>
    <property type="project" value="InterPro"/>
</dbReference>
<keyword evidence="5 9" id="KW-0997">Cell inner membrane</keyword>
<evidence type="ECO:0000256" key="6">
    <source>
        <dbReference type="ARBA" id="ARBA00022692"/>
    </source>
</evidence>
<keyword evidence="8 9" id="KW-0472">Membrane</keyword>
<name>A0A936ZSX8_9BURK</name>
<keyword evidence="10" id="KW-0175">Coiled coil</keyword>
<dbReference type="InterPro" id="IPR050739">
    <property type="entry name" value="MFP"/>
</dbReference>
<evidence type="ECO:0000256" key="4">
    <source>
        <dbReference type="ARBA" id="ARBA00022475"/>
    </source>
</evidence>
<dbReference type="GO" id="GO:0005886">
    <property type="term" value="C:plasma membrane"/>
    <property type="evidence" value="ECO:0007669"/>
    <property type="project" value="UniProtKB-SubCell"/>
</dbReference>
<reference evidence="13" key="1">
    <citation type="submission" date="2021-01" db="EMBL/GenBank/DDBJ databases">
        <title>Ramlibacter sp. strain AW1 16S ribosomal RNA gene Genome sequencing and assembly.</title>
        <authorList>
            <person name="Kang M."/>
        </authorList>
    </citation>
    <scope>NUCLEOTIDE SEQUENCE</scope>
    <source>
        <strain evidence="13">AW1</strain>
    </source>
</reference>
<comment type="caution">
    <text evidence="13">The sequence shown here is derived from an EMBL/GenBank/DDBJ whole genome shotgun (WGS) entry which is preliminary data.</text>
</comment>
<accession>A0A936ZSX8</accession>
<dbReference type="PANTHER" id="PTHR30386">
    <property type="entry name" value="MEMBRANE FUSION SUBUNIT OF EMRAB-TOLC MULTIDRUG EFFLUX PUMP"/>
    <property type="match status" value="1"/>
</dbReference>
<dbReference type="NCBIfam" id="TIGR01843">
    <property type="entry name" value="type_I_hlyD"/>
    <property type="match status" value="1"/>
</dbReference>
<feature type="domain" description="AprE-like long alpha-helical hairpin" evidence="11">
    <location>
        <begin position="103"/>
        <end position="292"/>
    </location>
</feature>
<dbReference type="Proteomes" id="UP000613011">
    <property type="component" value="Unassembled WGS sequence"/>
</dbReference>
<evidence type="ECO:0000256" key="3">
    <source>
        <dbReference type="ARBA" id="ARBA00022448"/>
    </source>
</evidence>
<evidence type="ECO:0000313" key="13">
    <source>
        <dbReference type="EMBL" id="MBL0423055.1"/>
    </source>
</evidence>
<dbReference type="EMBL" id="JAEQNA010000011">
    <property type="protein sequence ID" value="MBL0423055.1"/>
    <property type="molecule type" value="Genomic_DNA"/>
</dbReference>
<protein>
    <recommendedName>
        <fullName evidence="9">Membrane fusion protein (MFP) family protein</fullName>
    </recommendedName>
</protein>
<comment type="similarity">
    <text evidence="2 9">Belongs to the membrane fusion protein (MFP) (TC 8.A.1) family.</text>
</comment>
<keyword evidence="14" id="KW-1185">Reference proteome</keyword>
<dbReference type="Gene3D" id="2.40.30.170">
    <property type="match status" value="1"/>
</dbReference>
<keyword evidence="4 9" id="KW-1003">Cell membrane</keyword>
<dbReference type="PANTHER" id="PTHR30386:SF17">
    <property type="entry name" value="ALKALINE PROTEASE SECRETION PROTEIN APRE"/>
    <property type="match status" value="1"/>
</dbReference>
<evidence type="ECO:0000313" key="14">
    <source>
        <dbReference type="Proteomes" id="UP000613011"/>
    </source>
</evidence>
<feature type="coiled-coil region" evidence="10">
    <location>
        <begin position="164"/>
        <end position="191"/>
    </location>
</feature>
<keyword evidence="7 9" id="KW-1133">Transmembrane helix</keyword>
<evidence type="ECO:0000256" key="1">
    <source>
        <dbReference type="ARBA" id="ARBA00004377"/>
    </source>
</evidence>
<dbReference type="PRINTS" id="PR01490">
    <property type="entry name" value="RTXTOXIND"/>
</dbReference>
<organism evidence="13 14">
    <name type="scientific">Ramlibacter aurantiacus</name>
    <dbReference type="NCBI Taxonomy" id="2801330"/>
    <lineage>
        <taxon>Bacteria</taxon>
        <taxon>Pseudomonadati</taxon>
        <taxon>Pseudomonadota</taxon>
        <taxon>Betaproteobacteria</taxon>
        <taxon>Burkholderiales</taxon>
        <taxon>Comamonadaceae</taxon>
        <taxon>Ramlibacter</taxon>
    </lineage>
</organism>
<dbReference type="AlphaFoldDB" id="A0A936ZSX8"/>
<evidence type="ECO:0000259" key="12">
    <source>
        <dbReference type="Pfam" id="PF26002"/>
    </source>
</evidence>
<evidence type="ECO:0000256" key="7">
    <source>
        <dbReference type="ARBA" id="ARBA00022989"/>
    </source>
</evidence>
<keyword evidence="3 9" id="KW-0813">Transport</keyword>
<dbReference type="RefSeq" id="WP_201686194.1">
    <property type="nucleotide sequence ID" value="NZ_JAEQNA010000011.1"/>
</dbReference>
<dbReference type="InterPro" id="IPR010129">
    <property type="entry name" value="T1SS_HlyD"/>
</dbReference>
<gene>
    <name evidence="13" type="ORF">JI739_22145</name>
</gene>
<feature type="domain" description="AprE-like beta-barrel" evidence="12">
    <location>
        <begin position="335"/>
        <end position="422"/>
    </location>
</feature>
<dbReference type="Pfam" id="PF25994">
    <property type="entry name" value="HH_AprE"/>
    <property type="match status" value="1"/>
</dbReference>
<comment type="subcellular location">
    <subcellularLocation>
        <location evidence="1 9">Cell inner membrane</location>
        <topology evidence="1 9">Single-pass membrane protein</topology>
    </subcellularLocation>
</comment>
<dbReference type="InterPro" id="IPR058781">
    <property type="entry name" value="HH_AprE-like"/>
</dbReference>
<feature type="transmembrane region" description="Helical" evidence="9">
    <location>
        <begin position="29"/>
        <end position="51"/>
    </location>
</feature>
<evidence type="ECO:0000256" key="9">
    <source>
        <dbReference type="RuleBase" id="RU365093"/>
    </source>
</evidence>
<keyword evidence="6 9" id="KW-0812">Transmembrane</keyword>
<dbReference type="InterPro" id="IPR058982">
    <property type="entry name" value="Beta-barrel_AprE"/>
</dbReference>
<dbReference type="Pfam" id="PF26002">
    <property type="entry name" value="Beta-barrel_AprE"/>
    <property type="match status" value="1"/>
</dbReference>
<sequence>MTAALHLPAGPQADSVTAHQRAAARFARVGMLVLLLGACPAAAWLALAPLASAVVAQAHVKVDLDRRPVQHAEGGIVREVKVRDGQRVRRGEALIVLGDVGVAADVDRLAYRELAERIGAVRLAAEQAGLERLAIPPDLLAAAGRDARLADQLTKERALFKARREALTGQVQLLRSQREKIQAETASLRAQIGQALTSLSHQQAELERHQKLLADGFIAHARIAQLEAAVADYGIKLEERRSELARAGQRMDDTDLKIKALETDYRHQASDQLKIALVRLSEIQQELRKSSDASARQVIAAPADGEVMNLRYSSPGSVVGPRETVADIVPADPRLVIEAQIRPEDISRVGVGQNAHIRFTAFNALTTPVVEGRVFYVSADRSVHRETQQPYYLVQVEADAGSLRASGIPQLQAGMPAEVFIQGPERTALEYLVEPVTLVMRRAGRER</sequence>
<evidence type="ECO:0000256" key="8">
    <source>
        <dbReference type="ARBA" id="ARBA00023136"/>
    </source>
</evidence>
<evidence type="ECO:0000256" key="2">
    <source>
        <dbReference type="ARBA" id="ARBA00009477"/>
    </source>
</evidence>
<evidence type="ECO:0000256" key="10">
    <source>
        <dbReference type="SAM" id="Coils"/>
    </source>
</evidence>